<dbReference type="SUPFAM" id="SSF109993">
    <property type="entry name" value="VPS9 domain"/>
    <property type="match status" value="1"/>
</dbReference>
<dbReference type="Pfam" id="PF12796">
    <property type="entry name" value="Ank_2"/>
    <property type="match status" value="2"/>
</dbReference>
<evidence type="ECO:0000256" key="1">
    <source>
        <dbReference type="PROSITE-ProRule" id="PRU00023"/>
    </source>
</evidence>
<dbReference type="InterPro" id="IPR003123">
    <property type="entry name" value="VPS9"/>
</dbReference>
<feature type="repeat" description="ANK" evidence="1">
    <location>
        <begin position="546"/>
        <end position="578"/>
    </location>
</feature>
<dbReference type="PROSITE" id="PS50297">
    <property type="entry name" value="ANK_REP_REGION"/>
    <property type="match status" value="5"/>
</dbReference>
<dbReference type="PANTHER" id="PTHR24170:SF2">
    <property type="entry name" value="ANKYRIN REPEAT DOMAIN-CONTAINING PROTEIN 27"/>
    <property type="match status" value="1"/>
</dbReference>
<comment type="caution">
    <text evidence="3">The sequence shown here is derived from an EMBL/GenBank/DDBJ whole genome shotgun (WGS) entry which is preliminary data.</text>
</comment>
<dbReference type="SUPFAM" id="SSF48403">
    <property type="entry name" value="Ankyrin repeat"/>
    <property type="match status" value="2"/>
</dbReference>
<dbReference type="AlphaFoldDB" id="A0AAV8XAH2"/>
<organism evidence="3 4">
    <name type="scientific">Rhamnusium bicolor</name>
    <dbReference type="NCBI Taxonomy" id="1586634"/>
    <lineage>
        <taxon>Eukaryota</taxon>
        <taxon>Metazoa</taxon>
        <taxon>Ecdysozoa</taxon>
        <taxon>Arthropoda</taxon>
        <taxon>Hexapoda</taxon>
        <taxon>Insecta</taxon>
        <taxon>Pterygota</taxon>
        <taxon>Neoptera</taxon>
        <taxon>Endopterygota</taxon>
        <taxon>Coleoptera</taxon>
        <taxon>Polyphaga</taxon>
        <taxon>Cucujiformia</taxon>
        <taxon>Chrysomeloidea</taxon>
        <taxon>Cerambycidae</taxon>
        <taxon>Lepturinae</taxon>
        <taxon>Rhagiini</taxon>
        <taxon>Rhamnusium</taxon>
    </lineage>
</organism>
<gene>
    <name evidence="3" type="ORF">NQ314_012785</name>
</gene>
<dbReference type="SMART" id="SM00167">
    <property type="entry name" value="VPS9"/>
    <property type="match status" value="1"/>
</dbReference>
<evidence type="ECO:0000313" key="4">
    <source>
        <dbReference type="Proteomes" id="UP001162156"/>
    </source>
</evidence>
<dbReference type="SMART" id="SM00248">
    <property type="entry name" value="ANK"/>
    <property type="match status" value="7"/>
</dbReference>
<dbReference type="GO" id="GO:0045022">
    <property type="term" value="P:early endosome to late endosome transport"/>
    <property type="evidence" value="ECO:0007669"/>
    <property type="project" value="TreeGrafter"/>
</dbReference>
<dbReference type="GO" id="GO:0000149">
    <property type="term" value="F:SNARE binding"/>
    <property type="evidence" value="ECO:0007669"/>
    <property type="project" value="TreeGrafter"/>
</dbReference>
<dbReference type="Gene3D" id="1.20.1050.80">
    <property type="entry name" value="VPS9 domain"/>
    <property type="match status" value="1"/>
</dbReference>
<reference evidence="3" key="1">
    <citation type="journal article" date="2023" name="Insect Mol. Biol.">
        <title>Genome sequencing provides insights into the evolution of gene families encoding plant cell wall-degrading enzymes in longhorned beetles.</title>
        <authorList>
            <person name="Shin N.R."/>
            <person name="Okamura Y."/>
            <person name="Kirsch R."/>
            <person name="Pauchet Y."/>
        </authorList>
    </citation>
    <scope>NUCLEOTIDE SEQUENCE</scope>
    <source>
        <strain evidence="3">RBIC_L_NR</strain>
    </source>
</reference>
<feature type="repeat" description="ANK" evidence="1">
    <location>
        <begin position="445"/>
        <end position="477"/>
    </location>
</feature>
<dbReference type="InterPro" id="IPR002110">
    <property type="entry name" value="Ankyrin_rpt"/>
</dbReference>
<dbReference type="GO" id="GO:0005769">
    <property type="term" value="C:early endosome"/>
    <property type="evidence" value="ECO:0007669"/>
    <property type="project" value="TreeGrafter"/>
</dbReference>
<feature type="repeat" description="ANK" evidence="1">
    <location>
        <begin position="713"/>
        <end position="745"/>
    </location>
</feature>
<dbReference type="PROSITE" id="PS51205">
    <property type="entry name" value="VPS9"/>
    <property type="match status" value="1"/>
</dbReference>
<proteinExistence type="predicted"/>
<dbReference type="GO" id="GO:0005085">
    <property type="term" value="F:guanyl-nucleotide exchange factor activity"/>
    <property type="evidence" value="ECO:0007669"/>
    <property type="project" value="TreeGrafter"/>
</dbReference>
<dbReference type="GO" id="GO:0005886">
    <property type="term" value="C:plasma membrane"/>
    <property type="evidence" value="ECO:0007669"/>
    <property type="project" value="TreeGrafter"/>
</dbReference>
<dbReference type="Gene3D" id="1.25.40.20">
    <property type="entry name" value="Ankyrin repeat-containing domain"/>
    <property type="match status" value="2"/>
</dbReference>
<evidence type="ECO:0000313" key="3">
    <source>
        <dbReference type="EMBL" id="KAJ8935466.1"/>
    </source>
</evidence>
<dbReference type="Proteomes" id="UP001162156">
    <property type="component" value="Unassembled WGS sequence"/>
</dbReference>
<dbReference type="Pfam" id="PF02204">
    <property type="entry name" value="VPS9"/>
    <property type="match status" value="1"/>
</dbReference>
<name>A0AAV8XAH2_9CUCU</name>
<keyword evidence="1" id="KW-0040">ANK repeat</keyword>
<feature type="repeat" description="ANK" evidence="1">
    <location>
        <begin position="781"/>
        <end position="813"/>
    </location>
</feature>
<dbReference type="PANTHER" id="PTHR24170">
    <property type="entry name" value="ANKYRIN REPEAT DOMAIN-CONTAINING PROTEIN 27"/>
    <property type="match status" value="1"/>
</dbReference>
<protein>
    <recommendedName>
        <fullName evidence="2">VPS9 domain-containing protein</fullName>
    </recommendedName>
</protein>
<dbReference type="EMBL" id="JANEYF010003575">
    <property type="protein sequence ID" value="KAJ8935466.1"/>
    <property type="molecule type" value="Genomic_DNA"/>
</dbReference>
<dbReference type="PRINTS" id="PR01415">
    <property type="entry name" value="ANKYRIN"/>
</dbReference>
<dbReference type="PROSITE" id="PS50088">
    <property type="entry name" value="ANK_REPEAT"/>
    <property type="match status" value="5"/>
</dbReference>
<sequence length="818" mass="93332">MWSQYDENLCYNYFFKEIQDRHDDVIKKASEENWIICVPRIGSFISSDISIETILDHILVPGTEQSYSTLSKKQLSVNNKHINIDSSHLFTRNVEILFEETFYVEKSAKYSVWCIDRPLFLKYSYCDSHKITVLENLHDCIDFLWAESLGHDILDNIRRLADIFIQEHEEFESETLQTQKELVGNLYSQCLQMGLKSEVIKDKSMEDSKFLENFKISMETYMQYCVGRKLVFSVNTLQYQTDSLINKVIRNSSELQFQDLNIPDKFTQVITSARCELNKINNYISVLDKIYCLKRTFNIIFAANDTMKDVYITSDDLLQILVFLVLKLNVSNWAANLTYIKEFRFSLLDISDQNSFVITSLEAAIEFIKSNKFLEIKNASSHLSVQSIFDQITSGQITSFENVIEDKCSLEIKLCHPLCTCDKCENLLKECGGIASFNPKYCNEKGQNLLILATILGNCTVVEFLLREGFDVNLSDCLGKTSLHYACSRGFQDILLLLINSGANVNAIDNDKNMPLHLACNSGHENCVKALIYSSGEVELNVGNFFGDTPLHLATKWGYLDIVKILLENGTSIIIQNNRNQTVLDLAPNYYVLKLLRQFGEEKSAKVAQGVKEISQITVEEKNVPDDCKEHGVRPKNVEQCKKIDLLLKAIESNDLPLTYFYLGFPCNFSEIAEKTTCHPLCNCEKCQSGQEFDYNFPQKPSDTININTCNIEGYTPLHIAAKFGRVDILRLLLDCGALPNIRTYKTLYTPLHLACIYQRIQIVRELFKCGDCKCDAQDDQGNTPLFYACLKNDTKIVELLLCNGANCNKKIMQVGVL</sequence>
<dbReference type="Pfam" id="PF00023">
    <property type="entry name" value="Ank"/>
    <property type="match status" value="1"/>
</dbReference>
<dbReference type="InterPro" id="IPR051248">
    <property type="entry name" value="UPF0507/Ank_repeat_27"/>
</dbReference>
<keyword evidence="4" id="KW-1185">Reference proteome</keyword>
<dbReference type="GO" id="GO:0005770">
    <property type="term" value="C:late endosome"/>
    <property type="evidence" value="ECO:0007669"/>
    <property type="project" value="TreeGrafter"/>
</dbReference>
<feature type="repeat" description="ANK" evidence="1">
    <location>
        <begin position="478"/>
        <end position="510"/>
    </location>
</feature>
<accession>A0AAV8XAH2</accession>
<dbReference type="GO" id="GO:0048812">
    <property type="term" value="P:neuron projection morphogenesis"/>
    <property type="evidence" value="ECO:0007669"/>
    <property type="project" value="TreeGrafter"/>
</dbReference>
<dbReference type="InterPro" id="IPR037191">
    <property type="entry name" value="VPS9_dom_sf"/>
</dbReference>
<feature type="domain" description="VPS9" evidence="2">
    <location>
        <begin position="239"/>
        <end position="377"/>
    </location>
</feature>
<dbReference type="GO" id="GO:0043005">
    <property type="term" value="C:neuron projection"/>
    <property type="evidence" value="ECO:0007669"/>
    <property type="project" value="TreeGrafter"/>
</dbReference>
<evidence type="ECO:0000259" key="2">
    <source>
        <dbReference type="PROSITE" id="PS51205"/>
    </source>
</evidence>
<dbReference type="CDD" id="cd22886">
    <property type="entry name" value="ANKRD27_zf2"/>
    <property type="match status" value="1"/>
</dbReference>
<dbReference type="GO" id="GO:0030133">
    <property type="term" value="C:transport vesicle"/>
    <property type="evidence" value="ECO:0007669"/>
    <property type="project" value="TreeGrafter"/>
</dbReference>
<dbReference type="GO" id="GO:0097422">
    <property type="term" value="C:tubular endosome"/>
    <property type="evidence" value="ECO:0007669"/>
    <property type="project" value="TreeGrafter"/>
</dbReference>
<dbReference type="InterPro" id="IPR036770">
    <property type="entry name" value="Ankyrin_rpt-contain_sf"/>
</dbReference>